<keyword evidence="2" id="KW-0963">Cytoplasm</keyword>
<organism evidence="11 12">
    <name type="scientific">Paenibacillus thalictri</name>
    <dbReference type="NCBI Taxonomy" id="2527873"/>
    <lineage>
        <taxon>Bacteria</taxon>
        <taxon>Bacillati</taxon>
        <taxon>Bacillota</taxon>
        <taxon>Bacilli</taxon>
        <taxon>Bacillales</taxon>
        <taxon>Paenibacillaceae</taxon>
        <taxon>Paenibacillus</taxon>
    </lineage>
</organism>
<dbReference type="InterPro" id="IPR051552">
    <property type="entry name" value="HptR"/>
</dbReference>
<sequence length="538" mass="60657">MYMYRVLIVDDETSVRSGLRDCVDWAALGLELAGEAEDGEIALPLVAARSIHIVLTDVRMPHMDGIALAEKLRETHPSVKIIMISGFGDIDYLKSALKLDAIDYILKPVRLQELQEVLARVVLLLQEEDEARHNRLAQQMKLNQSIPLLRERYLTTLVVDGIRSHESLEEKFQLLNIDLPVQAARLGVFVIRIDDYAAALAGMPEREKQLLSFALLNISEDIVKAAYCGHTFETKPGEYVGLVHFSADHEEEQLFTTIEECRNQMNRLLKINVTIGVGCTVRDWVSLPEAYRTAAEAAEHRWFLGKNQIITMDSLAAVPGPHQQTVQLDVRSCISVLKAPNWETVERYVSEAFGKGHGAAPVQHGRNLCMYMIIACSELLLELDASAGTVQTSERQLMNRLSGIETVAELKLLLLQHVRLAYDVVADKREHKTRNVVTLIKSYIDEHFAKDLTIAEIAAAVYLTPTYICLLFKQETGLTINDYVIEARLRKAKQLLADPSYKTYDICYAVGYKDPSYFSKLFKKHTGLTPSEFREMPV</sequence>
<dbReference type="GO" id="GO:0005737">
    <property type="term" value="C:cytoplasm"/>
    <property type="evidence" value="ECO:0007669"/>
    <property type="project" value="UniProtKB-SubCell"/>
</dbReference>
<dbReference type="Pfam" id="PF12833">
    <property type="entry name" value="HTH_18"/>
    <property type="match status" value="1"/>
</dbReference>
<keyword evidence="5" id="KW-0805">Transcription regulation</keyword>
<dbReference type="Gene3D" id="3.40.50.2300">
    <property type="match status" value="1"/>
</dbReference>
<evidence type="ECO:0000256" key="1">
    <source>
        <dbReference type="ARBA" id="ARBA00004496"/>
    </source>
</evidence>
<dbReference type="PROSITE" id="PS50110">
    <property type="entry name" value="RESPONSE_REGULATORY"/>
    <property type="match status" value="1"/>
</dbReference>
<keyword evidence="4" id="KW-0902">Two-component regulatory system</keyword>
<feature type="modified residue" description="4-aspartylphosphate" evidence="8">
    <location>
        <position position="57"/>
    </location>
</feature>
<dbReference type="PANTHER" id="PTHR42713:SF3">
    <property type="entry name" value="TRANSCRIPTIONAL REGULATORY PROTEIN HPTR"/>
    <property type="match status" value="1"/>
</dbReference>
<dbReference type="PROSITE" id="PS01124">
    <property type="entry name" value="HTH_ARAC_FAMILY_2"/>
    <property type="match status" value="1"/>
</dbReference>
<dbReference type="SUPFAM" id="SSF46689">
    <property type="entry name" value="Homeodomain-like"/>
    <property type="match status" value="2"/>
</dbReference>
<dbReference type="InterPro" id="IPR020449">
    <property type="entry name" value="Tscrpt_reg_AraC-type_HTH"/>
</dbReference>
<dbReference type="InterPro" id="IPR041522">
    <property type="entry name" value="CdaR_GGDEF"/>
</dbReference>
<evidence type="ECO:0000256" key="5">
    <source>
        <dbReference type="ARBA" id="ARBA00023015"/>
    </source>
</evidence>
<dbReference type="SUPFAM" id="SSF52172">
    <property type="entry name" value="CheY-like"/>
    <property type="match status" value="1"/>
</dbReference>
<dbReference type="InterPro" id="IPR011006">
    <property type="entry name" value="CheY-like_superfamily"/>
</dbReference>
<evidence type="ECO:0000313" key="12">
    <source>
        <dbReference type="Proteomes" id="UP000293142"/>
    </source>
</evidence>
<feature type="domain" description="Response regulatory" evidence="10">
    <location>
        <begin position="5"/>
        <end position="122"/>
    </location>
</feature>
<comment type="subcellular location">
    <subcellularLocation>
        <location evidence="1">Cytoplasm</location>
    </subcellularLocation>
</comment>
<evidence type="ECO:0000256" key="6">
    <source>
        <dbReference type="ARBA" id="ARBA00023125"/>
    </source>
</evidence>
<dbReference type="PRINTS" id="PR00032">
    <property type="entry name" value="HTHARAC"/>
</dbReference>
<protein>
    <submittedName>
        <fullName evidence="11">Response regulator</fullName>
    </submittedName>
</protein>
<evidence type="ECO:0000256" key="2">
    <source>
        <dbReference type="ARBA" id="ARBA00022490"/>
    </source>
</evidence>
<dbReference type="Gene3D" id="1.10.10.60">
    <property type="entry name" value="Homeodomain-like"/>
    <property type="match status" value="2"/>
</dbReference>
<keyword evidence="3 8" id="KW-0597">Phosphoprotein</keyword>
<dbReference type="OrthoDB" id="2504354at2"/>
<keyword evidence="6" id="KW-0238">DNA-binding</keyword>
<name>A0A4Q9DF14_9BACL</name>
<evidence type="ECO:0000259" key="9">
    <source>
        <dbReference type="PROSITE" id="PS01124"/>
    </source>
</evidence>
<evidence type="ECO:0000256" key="4">
    <source>
        <dbReference type="ARBA" id="ARBA00023012"/>
    </source>
</evidence>
<dbReference type="Pfam" id="PF17853">
    <property type="entry name" value="GGDEF_2"/>
    <property type="match status" value="1"/>
</dbReference>
<dbReference type="AlphaFoldDB" id="A0A4Q9DF14"/>
<evidence type="ECO:0000256" key="7">
    <source>
        <dbReference type="ARBA" id="ARBA00023163"/>
    </source>
</evidence>
<dbReference type="Proteomes" id="UP000293142">
    <property type="component" value="Unassembled WGS sequence"/>
</dbReference>
<dbReference type="CDD" id="cd17536">
    <property type="entry name" value="REC_YesN-like"/>
    <property type="match status" value="1"/>
</dbReference>
<dbReference type="GO" id="GO:0003700">
    <property type="term" value="F:DNA-binding transcription factor activity"/>
    <property type="evidence" value="ECO:0007669"/>
    <property type="project" value="InterPro"/>
</dbReference>
<dbReference type="Pfam" id="PF00072">
    <property type="entry name" value="Response_reg"/>
    <property type="match status" value="1"/>
</dbReference>
<dbReference type="SMART" id="SM00342">
    <property type="entry name" value="HTH_ARAC"/>
    <property type="match status" value="1"/>
</dbReference>
<dbReference type="SMART" id="SM00448">
    <property type="entry name" value="REC"/>
    <property type="match status" value="1"/>
</dbReference>
<dbReference type="GO" id="GO:0043565">
    <property type="term" value="F:sequence-specific DNA binding"/>
    <property type="evidence" value="ECO:0007669"/>
    <property type="project" value="InterPro"/>
</dbReference>
<evidence type="ECO:0000313" key="11">
    <source>
        <dbReference type="EMBL" id="TBL70398.1"/>
    </source>
</evidence>
<dbReference type="InterPro" id="IPR009057">
    <property type="entry name" value="Homeodomain-like_sf"/>
</dbReference>
<dbReference type="InterPro" id="IPR001789">
    <property type="entry name" value="Sig_transdc_resp-reg_receiver"/>
</dbReference>
<feature type="domain" description="HTH araC/xylS-type" evidence="9">
    <location>
        <begin position="438"/>
        <end position="536"/>
    </location>
</feature>
<dbReference type="EMBL" id="SIRE01000032">
    <property type="protein sequence ID" value="TBL70398.1"/>
    <property type="molecule type" value="Genomic_DNA"/>
</dbReference>
<evidence type="ECO:0000256" key="8">
    <source>
        <dbReference type="PROSITE-ProRule" id="PRU00169"/>
    </source>
</evidence>
<accession>A0A4Q9DF14</accession>
<comment type="caution">
    <text evidence="11">The sequence shown here is derived from an EMBL/GenBank/DDBJ whole genome shotgun (WGS) entry which is preliminary data.</text>
</comment>
<proteinExistence type="predicted"/>
<dbReference type="PANTHER" id="PTHR42713">
    <property type="entry name" value="HISTIDINE KINASE-RELATED"/>
    <property type="match status" value="1"/>
</dbReference>
<reference evidence="11 12" key="1">
    <citation type="submission" date="2019-02" db="EMBL/GenBank/DDBJ databases">
        <title>Paenibacillus sp. nov., isolated from surface-sterilized tissue of Thalictrum simplex L.</title>
        <authorList>
            <person name="Tuo L."/>
        </authorList>
    </citation>
    <scope>NUCLEOTIDE SEQUENCE [LARGE SCALE GENOMIC DNA]</scope>
    <source>
        <strain evidence="11 12">N2SHLJ1</strain>
    </source>
</reference>
<gene>
    <name evidence="11" type="ORF">EYB31_33305</name>
</gene>
<dbReference type="GO" id="GO:0000160">
    <property type="term" value="P:phosphorelay signal transduction system"/>
    <property type="evidence" value="ECO:0007669"/>
    <property type="project" value="UniProtKB-KW"/>
</dbReference>
<keyword evidence="7" id="KW-0804">Transcription</keyword>
<dbReference type="InterPro" id="IPR018060">
    <property type="entry name" value="HTH_AraC"/>
</dbReference>
<evidence type="ECO:0000259" key="10">
    <source>
        <dbReference type="PROSITE" id="PS50110"/>
    </source>
</evidence>
<evidence type="ECO:0000256" key="3">
    <source>
        <dbReference type="ARBA" id="ARBA00022553"/>
    </source>
</evidence>
<keyword evidence="12" id="KW-1185">Reference proteome</keyword>